<gene>
    <name evidence="3" type="ORF">RCO7_05987</name>
</gene>
<evidence type="ECO:0000313" key="4">
    <source>
        <dbReference type="Proteomes" id="UP000178129"/>
    </source>
</evidence>
<dbReference type="PANTHER" id="PTHR14187">
    <property type="entry name" value="ALPHA KINASE/ELONGATION FACTOR 2 KINASE"/>
    <property type="match status" value="1"/>
</dbReference>
<reference evidence="4" key="1">
    <citation type="submission" date="2016-03" db="EMBL/GenBank/DDBJ databases">
        <authorList>
            <person name="Ploux O."/>
        </authorList>
    </citation>
    <scope>NUCLEOTIDE SEQUENCE [LARGE SCALE GENOMIC DNA]</scope>
    <source>
        <strain evidence="4">UK7</strain>
    </source>
</reference>
<dbReference type="InterPro" id="IPR043129">
    <property type="entry name" value="ATPase_NBD"/>
</dbReference>
<keyword evidence="4" id="KW-1185">Reference proteome</keyword>
<dbReference type="InParanoid" id="A0A1E1KXE7"/>
<dbReference type="AlphaFoldDB" id="A0A1E1KXE7"/>
<dbReference type="CDD" id="cd10170">
    <property type="entry name" value="ASKHA_NBD_HSP70"/>
    <property type="match status" value="1"/>
</dbReference>
<dbReference type="Proteomes" id="UP000178129">
    <property type="component" value="Unassembled WGS sequence"/>
</dbReference>
<dbReference type="EMBL" id="FJUW01000026">
    <property type="protein sequence ID" value="CZT02894.1"/>
    <property type="molecule type" value="Genomic_DNA"/>
</dbReference>
<organism evidence="3 4">
    <name type="scientific">Rhynchosporium graminicola</name>
    <dbReference type="NCBI Taxonomy" id="2792576"/>
    <lineage>
        <taxon>Eukaryota</taxon>
        <taxon>Fungi</taxon>
        <taxon>Dikarya</taxon>
        <taxon>Ascomycota</taxon>
        <taxon>Pezizomycotina</taxon>
        <taxon>Leotiomycetes</taxon>
        <taxon>Helotiales</taxon>
        <taxon>Ploettnerulaceae</taxon>
        <taxon>Rhynchosporium</taxon>
    </lineage>
</organism>
<dbReference type="InterPro" id="IPR013126">
    <property type="entry name" value="Hsp_70_fam"/>
</dbReference>
<comment type="caution">
    <text evidence="3">The sequence shown here is derived from an EMBL/GenBank/DDBJ whole genome shotgun (WGS) entry which is preliminary data.</text>
</comment>
<keyword evidence="1" id="KW-0547">Nucleotide-binding</keyword>
<dbReference type="Pfam" id="PF00012">
    <property type="entry name" value="HSP70"/>
    <property type="match status" value="1"/>
</dbReference>
<protein>
    <submittedName>
        <fullName evidence="3">Related to hsp70 protein</fullName>
    </submittedName>
</protein>
<evidence type="ECO:0000256" key="1">
    <source>
        <dbReference type="ARBA" id="ARBA00022741"/>
    </source>
</evidence>
<dbReference type="STRING" id="914237.A0A1E1KXE7"/>
<proteinExistence type="predicted"/>
<dbReference type="GO" id="GO:0005524">
    <property type="term" value="F:ATP binding"/>
    <property type="evidence" value="ECO:0007669"/>
    <property type="project" value="UniProtKB-KW"/>
</dbReference>
<name>A0A1E1KXE7_9HELO</name>
<sequence length="563" mass="62458">MDVDFSSNSAPESPRLIVGIDFGTTFSGVAWAQTSSDRQMAITSWPSMTDTHDETSSEKVPTELRYTPERTEWGFQIPARVQRHQWFKLAFAESNIEGMIQSPDAEQHTTDYLKELYKHLMHTLEQEIGLVHLRNLPMEFCLTVPAIWSETSKQKTLMACQDAGMKSAKEILLVSEPEAAAIYTLHGLDQQGLSIGDTFVLCDAGGGTVDLIAYTVTALRPVLKVAEAAVGTGGFCGSSFLNRRFQDFLTAKLGHISKWDDKILAAAMEVFETVIKRQYMPTTAAQNPVSVPVWGLDDDRNLGIRRARFVIESADLNAVFEPVVLSIVQFIQAQIEECRGDVTAILLVGGFGQNIYLKSRIEAAVDPIKVLQPANGWTAVVRGAVMMGLTRSDSALTTVGIVSRAARKHYGLELEVRFNASKHLESKRYFSRKDQAFVVNEMQWFIRRGEAVKEDKPHTINFVAEYLVVNGHPNSLSMNILCDPHSRQAPIHKIGSVQTLVSLEADLLPLSTATLSRTMVMQADGQQYYRIAGSIEAMFLSASTKYTLLCQGKRYDSVTAEYA</sequence>
<dbReference type="PANTHER" id="PTHR14187:SF82">
    <property type="entry name" value="FAMILY CHAPERONE, PUTATIVE (AFU_ORTHOLOGUE AFUA_7G08575)-RELATED"/>
    <property type="match status" value="1"/>
</dbReference>
<evidence type="ECO:0000256" key="2">
    <source>
        <dbReference type="ARBA" id="ARBA00022840"/>
    </source>
</evidence>
<dbReference type="GO" id="GO:0140662">
    <property type="term" value="F:ATP-dependent protein folding chaperone"/>
    <property type="evidence" value="ECO:0007669"/>
    <property type="project" value="InterPro"/>
</dbReference>
<dbReference type="SUPFAM" id="SSF53067">
    <property type="entry name" value="Actin-like ATPase domain"/>
    <property type="match status" value="2"/>
</dbReference>
<dbReference type="Gene3D" id="3.30.420.40">
    <property type="match status" value="1"/>
</dbReference>
<evidence type="ECO:0000313" key="3">
    <source>
        <dbReference type="EMBL" id="CZT02894.1"/>
    </source>
</evidence>
<keyword evidence="2" id="KW-0067">ATP-binding</keyword>
<accession>A0A1E1KXE7</accession>
<dbReference type="PRINTS" id="PR00301">
    <property type="entry name" value="HEATSHOCK70"/>
</dbReference>